<dbReference type="SUPFAM" id="SSF48403">
    <property type="entry name" value="Ankyrin repeat"/>
    <property type="match status" value="1"/>
</dbReference>
<dbReference type="AlphaFoldDB" id="A0A0G4I6E5"/>
<dbReference type="GO" id="GO:0000976">
    <property type="term" value="F:transcription cis-regulatory region binding"/>
    <property type="evidence" value="ECO:0007669"/>
    <property type="project" value="TreeGrafter"/>
</dbReference>
<dbReference type="PANTHER" id="PTHR24193:SF121">
    <property type="entry name" value="ADA2A-CONTAINING COMPLEX COMPONENT 3, ISOFORM D"/>
    <property type="match status" value="1"/>
</dbReference>
<feature type="repeat" description="ANK" evidence="3">
    <location>
        <begin position="510"/>
        <end position="542"/>
    </location>
</feature>
<evidence type="ECO:0000256" key="3">
    <source>
        <dbReference type="PROSITE-ProRule" id="PRU00023"/>
    </source>
</evidence>
<dbReference type="EMBL" id="CDMZ01005269">
    <property type="protein sequence ID" value="CEM52494.1"/>
    <property type="molecule type" value="Genomic_DNA"/>
</dbReference>
<evidence type="ECO:0000256" key="2">
    <source>
        <dbReference type="ARBA" id="ARBA00023043"/>
    </source>
</evidence>
<evidence type="ECO:0000313" key="5">
    <source>
        <dbReference type="EMBL" id="CEM52494.1"/>
    </source>
</evidence>
<accession>A0A0G4I6E5</accession>
<reference evidence="5" key="1">
    <citation type="submission" date="2014-11" db="EMBL/GenBank/DDBJ databases">
        <authorList>
            <person name="Otto D Thomas"/>
            <person name="Naeem Raeece"/>
        </authorList>
    </citation>
    <scope>NUCLEOTIDE SEQUENCE</scope>
</reference>
<evidence type="ECO:0000256" key="4">
    <source>
        <dbReference type="SAM" id="MobiDB-lite"/>
    </source>
</evidence>
<feature type="compositionally biased region" description="Basic and acidic residues" evidence="4">
    <location>
        <begin position="310"/>
        <end position="324"/>
    </location>
</feature>
<dbReference type="PRINTS" id="PR01415">
    <property type="entry name" value="ANKYRIN"/>
</dbReference>
<dbReference type="InterPro" id="IPR050663">
    <property type="entry name" value="Ankyrin-SOCS_Box"/>
</dbReference>
<feature type="repeat" description="ANK" evidence="3">
    <location>
        <begin position="543"/>
        <end position="575"/>
    </location>
</feature>
<feature type="region of interest" description="Disordered" evidence="4">
    <location>
        <begin position="262"/>
        <end position="324"/>
    </location>
</feature>
<gene>
    <name evidence="5" type="ORF">Cvel_11309</name>
</gene>
<dbReference type="PANTHER" id="PTHR24193">
    <property type="entry name" value="ANKYRIN REPEAT PROTEIN"/>
    <property type="match status" value="1"/>
</dbReference>
<dbReference type="PROSITE" id="PS50297">
    <property type="entry name" value="ANK_REP_REGION"/>
    <property type="match status" value="4"/>
</dbReference>
<feature type="compositionally biased region" description="Basic and acidic residues" evidence="4">
    <location>
        <begin position="188"/>
        <end position="208"/>
    </location>
</feature>
<dbReference type="Pfam" id="PF12796">
    <property type="entry name" value="Ank_2"/>
    <property type="match status" value="2"/>
</dbReference>
<sequence>MKRVATMLDRWDDFPYIFVSPMEGFSFKFTRWAPSKMATGEPCPVPRGHKYGDMLFLDVDLFGGNDERIMILDISKLPEDVKETIQAVFSFIRDEAFSLHCLKKRGLSFQRYTDAVEPSLCGAGAIIGVIEAWLAWDEGGRDPETETRLCEILCSRRECFELVKLWDSPDALLARTLVESSVPSDGKLKVEDVNGRSEAEEEGGRERNGNGASTPPCEGRGGGVPRVLGNRLQEGGGKAFSLATSEGIVWGRSFFFPSPGRAVEQPCSAGAQSPSFPPVESPDMNGHSEAEKKGGRERNRNEAPFPGGRGESKEEAGASEKGEELERVENVLLDVVKEIRKRKQVLSAVKAKTKAHAEKKIVSSPSSPMAAAAAAAAVSLPQEVNAARRLLVEVERVAAEAKKKIAVAFDQMIGCNFTMNLHPVVKPGVGAGSVLRSFQAVNPETLRTALDAFIERGEKDDLLLCLAVGVEIDGLVKRQTALMRAVTSGNLQAVIRLVRWGAGLEVRGAGGFTALHEACFAREVIIGRILLAWGANANAETYYGIRPLHLAVEHGAVDLFAPLFSHKAELHAKNANGNRALHLAALSGQRGAIEKLLDLGARVNERGDGGGSPLHFAAPLNDHSDAAELLLSRGANVNARDDMGKTILHWFALFGCVRVAEIVLDAGADVQTTDNQGWTALHHAAWRSSNMDTFLVDQQKKLRIAQILVSRGINVNAVTDDGMTALALAERNLPADPPIRTFLAGLSPQLQEQ</sequence>
<keyword evidence="1" id="KW-0677">Repeat</keyword>
<organism evidence="5">
    <name type="scientific">Chromera velia CCMP2878</name>
    <dbReference type="NCBI Taxonomy" id="1169474"/>
    <lineage>
        <taxon>Eukaryota</taxon>
        <taxon>Sar</taxon>
        <taxon>Alveolata</taxon>
        <taxon>Colpodellida</taxon>
        <taxon>Chromeraceae</taxon>
        <taxon>Chromera</taxon>
    </lineage>
</organism>
<dbReference type="InterPro" id="IPR002110">
    <property type="entry name" value="Ankyrin_rpt"/>
</dbReference>
<dbReference type="GO" id="GO:0045944">
    <property type="term" value="P:positive regulation of transcription by RNA polymerase II"/>
    <property type="evidence" value="ECO:0007669"/>
    <property type="project" value="TreeGrafter"/>
</dbReference>
<feature type="repeat" description="ANK" evidence="3">
    <location>
        <begin position="609"/>
        <end position="642"/>
    </location>
</feature>
<dbReference type="Gene3D" id="1.25.40.20">
    <property type="entry name" value="Ankyrin repeat-containing domain"/>
    <property type="match status" value="1"/>
</dbReference>
<feature type="compositionally biased region" description="Basic and acidic residues" evidence="4">
    <location>
        <begin position="286"/>
        <end position="301"/>
    </location>
</feature>
<proteinExistence type="predicted"/>
<dbReference type="PhylomeDB" id="A0A0G4I6E5"/>
<name>A0A0G4I6E5_9ALVE</name>
<keyword evidence="2 3" id="KW-0040">ANK repeat</keyword>
<feature type="repeat" description="ANK" evidence="3">
    <location>
        <begin position="643"/>
        <end position="675"/>
    </location>
</feature>
<protein>
    <submittedName>
        <fullName evidence="5">Uncharacterized protein</fullName>
    </submittedName>
</protein>
<dbReference type="InterPro" id="IPR036770">
    <property type="entry name" value="Ankyrin_rpt-contain_sf"/>
</dbReference>
<dbReference type="VEuPathDB" id="CryptoDB:Cvel_11309"/>
<dbReference type="GO" id="GO:0005634">
    <property type="term" value="C:nucleus"/>
    <property type="evidence" value="ECO:0007669"/>
    <property type="project" value="TreeGrafter"/>
</dbReference>
<dbReference type="PROSITE" id="PS50088">
    <property type="entry name" value="ANK_REPEAT"/>
    <property type="match status" value="5"/>
</dbReference>
<feature type="region of interest" description="Disordered" evidence="4">
    <location>
        <begin position="188"/>
        <end position="230"/>
    </location>
</feature>
<feature type="repeat" description="ANK" evidence="3">
    <location>
        <begin position="576"/>
        <end position="608"/>
    </location>
</feature>
<evidence type="ECO:0000256" key="1">
    <source>
        <dbReference type="ARBA" id="ARBA00022737"/>
    </source>
</evidence>
<dbReference type="SMART" id="SM00248">
    <property type="entry name" value="ANK"/>
    <property type="match status" value="7"/>
</dbReference>